<sequence>MDATSLGWTPPDDWRRVETLDTHTGGEPLRIVLDGIPPLEGETLLAKRRYVRDELDDYRRALMHEPRGHADMYGAILTEPTDERADLGVLFTHNEGYSTMCGHGIVALGVAFVEAGPFEPGDDIVFETPAGLVTATTAGGRDADGRPRVEHVAFQNVPAFVYARDRTVDVPGVGEVGYDVAFGGAFYAYVEASDAGVGLGTGDAPELVDAGRRIKRAVADDLDIVHPTEEDLSFLYGTIFVDDDPDSDADSRNVCVFADGEVDRCPTGTGVSGRLALLAADDTVGPGERFTVESIVDSRFTGWYDEETEFEGYDAVVPTVQGSAHITGRNTFVVDPDDPFPAGFFLR</sequence>
<dbReference type="Pfam" id="PF05544">
    <property type="entry name" value="Pro_racemase"/>
    <property type="match status" value="1"/>
</dbReference>
<dbReference type="SFLD" id="SFLDS00028">
    <property type="entry name" value="Proline_Racemase"/>
    <property type="match status" value="1"/>
</dbReference>
<reference evidence="2 3" key="1">
    <citation type="journal article" date="2019" name="Int. J. Syst. Evol. Microbiol.">
        <title>The Global Catalogue of Microorganisms (GCM) 10K type strain sequencing project: providing services to taxonomists for standard genome sequencing and annotation.</title>
        <authorList>
            <consortium name="The Broad Institute Genomics Platform"/>
            <consortium name="The Broad Institute Genome Sequencing Center for Infectious Disease"/>
            <person name="Wu L."/>
            <person name="Ma J."/>
        </authorList>
    </citation>
    <scope>NUCLEOTIDE SEQUENCE [LARGE SCALE GENOMIC DNA]</scope>
    <source>
        <strain evidence="2 3">CGMCC 1.10390</strain>
    </source>
</reference>
<evidence type="ECO:0000313" key="3">
    <source>
        <dbReference type="Proteomes" id="UP001597034"/>
    </source>
</evidence>
<evidence type="ECO:0000313" key="2">
    <source>
        <dbReference type="EMBL" id="MFD1645463.1"/>
    </source>
</evidence>
<dbReference type="PANTHER" id="PTHR33442">
    <property type="entry name" value="TRANS-3-HYDROXY-L-PROLINE DEHYDRATASE"/>
    <property type="match status" value="1"/>
</dbReference>
<accession>A0ABD6DH81</accession>
<protein>
    <submittedName>
        <fullName evidence="2">Proline racemase family protein</fullName>
    </submittedName>
</protein>
<dbReference type="FunFam" id="3.10.310.10:FF:000003">
    <property type="entry name" value="Proline racemase"/>
    <property type="match status" value="1"/>
</dbReference>
<comment type="caution">
    <text evidence="2">The sequence shown here is derived from an EMBL/GenBank/DDBJ whole genome shotgun (WGS) entry which is preliminary data.</text>
</comment>
<dbReference type="Proteomes" id="UP001597034">
    <property type="component" value="Unassembled WGS sequence"/>
</dbReference>
<dbReference type="SUPFAM" id="SSF54506">
    <property type="entry name" value="Diaminopimelate epimerase-like"/>
    <property type="match status" value="1"/>
</dbReference>
<dbReference type="AlphaFoldDB" id="A0ABD6DH81"/>
<proteinExistence type="inferred from homology"/>
<keyword evidence="3" id="KW-1185">Reference proteome</keyword>
<comment type="similarity">
    <text evidence="1">Belongs to the proline racemase family.</text>
</comment>
<dbReference type="InterPro" id="IPR008794">
    <property type="entry name" value="Pro_racemase_fam"/>
</dbReference>
<dbReference type="Gene3D" id="3.10.310.10">
    <property type="entry name" value="Diaminopimelate Epimerase, Chain A, domain 1"/>
    <property type="match status" value="2"/>
</dbReference>
<dbReference type="PIRSF" id="PIRSF029792">
    <property type="entry name" value="Pro_racemase"/>
    <property type="match status" value="1"/>
</dbReference>
<name>A0ABD6DH81_9EURY</name>
<gene>
    <name evidence="2" type="ORF">ACFSBL_07195</name>
</gene>
<dbReference type="EMBL" id="JBHUDO010000002">
    <property type="protein sequence ID" value="MFD1645463.1"/>
    <property type="molecule type" value="Genomic_DNA"/>
</dbReference>
<dbReference type="PANTHER" id="PTHR33442:SF1">
    <property type="entry name" value="TRANS-3-HYDROXY-L-PROLINE DEHYDRATASE"/>
    <property type="match status" value="1"/>
</dbReference>
<organism evidence="2 3">
    <name type="scientific">Haloarchaeobius litoreus</name>
    <dbReference type="NCBI Taxonomy" id="755306"/>
    <lineage>
        <taxon>Archaea</taxon>
        <taxon>Methanobacteriati</taxon>
        <taxon>Methanobacteriota</taxon>
        <taxon>Stenosarchaea group</taxon>
        <taxon>Halobacteria</taxon>
        <taxon>Halobacteriales</taxon>
        <taxon>Halorubellaceae</taxon>
        <taxon>Haloarchaeobius</taxon>
    </lineage>
</organism>
<evidence type="ECO:0000256" key="1">
    <source>
        <dbReference type="ARBA" id="ARBA00007529"/>
    </source>
</evidence>
<dbReference type="RefSeq" id="WP_256399024.1">
    <property type="nucleotide sequence ID" value="NZ_JANHJR010000001.1"/>
</dbReference>